<protein>
    <submittedName>
        <fullName evidence="1">Uncharacterized protein</fullName>
    </submittedName>
</protein>
<dbReference type="AlphaFoldDB" id="A0A645EEK7"/>
<accession>A0A645EEK7</accession>
<organism evidence="1">
    <name type="scientific">bioreactor metagenome</name>
    <dbReference type="NCBI Taxonomy" id="1076179"/>
    <lineage>
        <taxon>unclassified sequences</taxon>
        <taxon>metagenomes</taxon>
        <taxon>ecological metagenomes</taxon>
    </lineage>
</organism>
<evidence type="ECO:0000313" key="1">
    <source>
        <dbReference type="EMBL" id="MPM99855.1"/>
    </source>
</evidence>
<gene>
    <name evidence="1" type="ORF">SDC9_147050</name>
</gene>
<comment type="caution">
    <text evidence="1">The sequence shown here is derived from an EMBL/GenBank/DDBJ whole genome shotgun (WGS) entry which is preliminary data.</text>
</comment>
<name>A0A645EEK7_9ZZZZ</name>
<reference evidence="1" key="1">
    <citation type="submission" date="2019-08" db="EMBL/GenBank/DDBJ databases">
        <authorList>
            <person name="Kucharzyk K."/>
            <person name="Murdoch R.W."/>
            <person name="Higgins S."/>
            <person name="Loffler F."/>
        </authorList>
    </citation>
    <scope>NUCLEOTIDE SEQUENCE</scope>
</reference>
<proteinExistence type="predicted"/>
<dbReference type="EMBL" id="VSSQ01045921">
    <property type="protein sequence ID" value="MPM99855.1"/>
    <property type="molecule type" value="Genomic_DNA"/>
</dbReference>
<sequence>MIVRHYLLIMKRNKRRGEFYGRIFEQTNNIGATHCITKVWRMILPLHGHQSDSIQMIYKMIDGCFLMRISRNNNHTHQADSQSYYIDHRI</sequence>